<dbReference type="InterPro" id="IPR029045">
    <property type="entry name" value="ClpP/crotonase-like_dom_sf"/>
</dbReference>
<keyword evidence="3 7" id="KW-0963">Cytoplasm</keyword>
<dbReference type="Pfam" id="PF00930">
    <property type="entry name" value="DPPIV_N"/>
    <property type="match status" value="1"/>
</dbReference>
<keyword evidence="5 7" id="KW-0378">Hydrolase</keyword>
<dbReference type="InterPro" id="IPR028204">
    <property type="entry name" value="Tricorn_C1"/>
</dbReference>
<name>A0A6M4IWD0_9BACT</name>
<dbReference type="SUPFAM" id="SSF52096">
    <property type="entry name" value="ClpP/crotonase"/>
    <property type="match status" value="1"/>
</dbReference>
<dbReference type="KEGG" id="ggr:HKW67_21495"/>
<keyword evidence="10" id="KW-0732">Signal</keyword>
<evidence type="ECO:0000256" key="10">
    <source>
        <dbReference type="SAM" id="SignalP"/>
    </source>
</evidence>
<comment type="function">
    <text evidence="7">Degrades oligopeptides.</text>
</comment>
<dbReference type="InterPro" id="IPR011042">
    <property type="entry name" value="6-blade_b-propeller_TolB-like"/>
</dbReference>
<dbReference type="GO" id="GO:0006508">
    <property type="term" value="P:proteolysis"/>
    <property type="evidence" value="ECO:0007669"/>
    <property type="project" value="UniProtKB-UniRule"/>
</dbReference>
<dbReference type="InterPro" id="IPR001478">
    <property type="entry name" value="PDZ"/>
</dbReference>
<sequence length="1088" mass="117517">MSRIAVTTVALAALAAGRSASAQAPSTPLRPVAEARASFAEPGISPDAREIAFVSAGDIWTVPTAGGEARLLVAHAANESHPLYSPDGARLAFVSNRAGGNDIWILTLSTGAVRRLTFDDGNESLDGWSRDGRWIYFSSTAHDISSMNDVYRVRAEGGTPMPVAADRFASEFMSAPNADGSITAIVARGFGLSQWWRKGRSHLDESELWLVRGDGSKPPAYEQVMPRGARQLWPMWSADGTSLYFVSDRNGSQNLWQKPLAGDARALTRFTTGRVLWPSMSGDGNTIAFERDFAIWTFDVRSGAARPVPIARRGAVSGDAVQHLNLQTGFSELTVSPDGRKVAFLAHGDVFVAGSSDGGDALRVTASTAAETHLDWAPDSRRLVYAANRGGRWRLYTYDLTLSREAALTDGGESDLAPRFSPDGKQVAYIHGNELRVVSVESKTTRTMAKGIFGRAPMVSNGAIAWSPDGRWIAFLTAGTKMFVNAWVVSSSGGEAKQVSWLSNTRANSISWSADGGYLLLDTGMRVEAGQVARVDLLPYTPRFREEQLEALFRDETPGRIATPVAPAPVAVRADSAMRGDSVSYRPDPRNVRIVFEGIRGRLSFLPLGVDVGVQTMSRDGKQLAVTAVVANQPTIYTYSLDDLSSEPAVARPLVSSGSAKGSVQFSPDGKSLWYLDGGRVTSVALDTRASKPLTVRAELDVDFHREKWDVFHQAWEFLADNFYDPNFHGFDWNGVQTSYAPLIAGAGTADELRRLLSLMVGELDASHMGISAPPTAQSTPTGRIGLEFDRYAYEQRGEFRISAVIPGAAADLAGNVRVGDRLVELDAAPLGAGVNLDSLLAFKVGRRVTLTLASGESAASRRRTVAVSARNGALEKVALYRSWIEERRAIVAKASNGTLGYAHIFDMGANALANLNTDLDDDNQLRGGLVVDVRNNNGGFMNGHVLDVLQRTSYVTMQRRDAPPVPGRPVLGQRSLDMPTIALTSQQTLSDGENFTEGYRTLGLGKVVGEPTAGWDVYTSAGTMVDGTTVRLPFMTNAQRDLVPLERHSRPVDIAVDRPMGESYTGRDTQLERAVAELLKTLANSRR</sequence>
<keyword evidence="6 7" id="KW-0720">Serine protease</keyword>
<dbReference type="InterPro" id="IPR005151">
    <property type="entry name" value="Tail-specific_protease"/>
</dbReference>
<accession>A0A6M4IWD0</accession>
<dbReference type="Gene3D" id="3.30.750.44">
    <property type="match status" value="1"/>
</dbReference>
<dbReference type="Gene3D" id="2.120.10.60">
    <property type="entry name" value="Tricorn protease N-terminal domain"/>
    <property type="match status" value="1"/>
</dbReference>
<feature type="domain" description="PDZ" evidence="11">
    <location>
        <begin position="783"/>
        <end position="831"/>
    </location>
</feature>
<evidence type="ECO:0000313" key="13">
    <source>
        <dbReference type="Proteomes" id="UP000500938"/>
    </source>
</evidence>
<evidence type="ECO:0000256" key="8">
    <source>
        <dbReference type="PIRSR" id="PIRSR036421-1"/>
    </source>
</evidence>
<dbReference type="AlphaFoldDB" id="A0A6M4IWD0"/>
<dbReference type="Pfam" id="PF26549">
    <property type="entry name" value="Tricorn_N"/>
    <property type="match status" value="1"/>
</dbReference>
<dbReference type="Gene3D" id="3.90.226.10">
    <property type="entry name" value="2-enoyl-CoA Hydratase, Chain A, domain 1"/>
    <property type="match status" value="1"/>
</dbReference>
<feature type="active site" description="Nucleophile" evidence="8">
    <location>
        <position position="991"/>
    </location>
</feature>
<evidence type="ECO:0000256" key="7">
    <source>
        <dbReference type="PIRNR" id="PIRNR036421"/>
    </source>
</evidence>
<dbReference type="Gene3D" id="2.30.42.10">
    <property type="match status" value="1"/>
</dbReference>
<feature type="chain" id="PRO_5026680531" description="Tricorn protease homolog" evidence="10">
    <location>
        <begin position="25"/>
        <end position="1088"/>
    </location>
</feature>
<dbReference type="Gene3D" id="2.120.10.30">
    <property type="entry name" value="TolB, C-terminal domain"/>
    <property type="match status" value="3"/>
</dbReference>
<feature type="active site" description="Charge relay system" evidence="8">
    <location>
        <position position="768"/>
    </location>
</feature>
<organism evidence="12 13">
    <name type="scientific">Gemmatimonas groenlandica</name>
    <dbReference type="NCBI Taxonomy" id="2732249"/>
    <lineage>
        <taxon>Bacteria</taxon>
        <taxon>Pseudomonadati</taxon>
        <taxon>Gemmatimonadota</taxon>
        <taxon>Gemmatimonadia</taxon>
        <taxon>Gemmatimonadales</taxon>
        <taxon>Gemmatimonadaceae</taxon>
        <taxon>Gemmatimonas</taxon>
    </lineage>
</organism>
<evidence type="ECO:0000259" key="11">
    <source>
        <dbReference type="PROSITE" id="PS50106"/>
    </source>
</evidence>
<evidence type="ECO:0000313" key="12">
    <source>
        <dbReference type="EMBL" id="QJR37917.1"/>
    </source>
</evidence>
<gene>
    <name evidence="12" type="ORF">HKW67_21495</name>
</gene>
<dbReference type="CDD" id="cd07562">
    <property type="entry name" value="Peptidase_S41_TRI"/>
    <property type="match status" value="1"/>
</dbReference>
<evidence type="ECO:0000256" key="9">
    <source>
        <dbReference type="PIRSR" id="PIRSR036421-3"/>
    </source>
</evidence>
<dbReference type="PIRSF" id="PIRSF036421">
    <property type="entry name" value="Tricorn_protease"/>
    <property type="match status" value="1"/>
</dbReference>
<dbReference type="SMART" id="SM00245">
    <property type="entry name" value="TSPc"/>
    <property type="match status" value="1"/>
</dbReference>
<keyword evidence="13" id="KW-1185">Reference proteome</keyword>
<dbReference type="PROSITE" id="PS50106">
    <property type="entry name" value="PDZ"/>
    <property type="match status" value="1"/>
</dbReference>
<proteinExistence type="inferred from homology"/>
<dbReference type="PANTHER" id="PTHR43253:SF1">
    <property type="entry name" value="TRICORN PROTEASE HOMOLOG 2-RELATED"/>
    <property type="match status" value="1"/>
</dbReference>
<comment type="subcellular location">
    <subcellularLocation>
        <location evidence="1 7">Cytoplasm</location>
    </subcellularLocation>
</comment>
<dbReference type="Pfam" id="PF03572">
    <property type="entry name" value="Peptidase_S41"/>
    <property type="match status" value="1"/>
</dbReference>
<dbReference type="RefSeq" id="WP_171227353.1">
    <property type="nucleotide sequence ID" value="NZ_CP053085.1"/>
</dbReference>
<dbReference type="InterPro" id="IPR012393">
    <property type="entry name" value="Tricorn_protease"/>
</dbReference>
<dbReference type="InterPro" id="IPR036034">
    <property type="entry name" value="PDZ_sf"/>
</dbReference>
<evidence type="ECO:0000256" key="3">
    <source>
        <dbReference type="ARBA" id="ARBA00022490"/>
    </source>
</evidence>
<dbReference type="SUPFAM" id="SSF69304">
    <property type="entry name" value="Tricorn protease N-terminal domain"/>
    <property type="match status" value="1"/>
</dbReference>
<feature type="site" description="Transition state stabilizer; via amide nitrogen" evidence="9">
    <location>
        <position position="992"/>
    </location>
</feature>
<evidence type="ECO:0000256" key="5">
    <source>
        <dbReference type="ARBA" id="ARBA00022801"/>
    </source>
</evidence>
<protein>
    <recommendedName>
        <fullName evidence="7">Tricorn protease homolog</fullName>
        <ecNumber evidence="7">3.4.21.-</ecNumber>
    </recommendedName>
</protein>
<feature type="signal peptide" evidence="10">
    <location>
        <begin position="1"/>
        <end position="24"/>
    </location>
</feature>
<feature type="active site" description="Charge relay system" evidence="8">
    <location>
        <position position="1047"/>
    </location>
</feature>
<dbReference type="EC" id="3.4.21.-" evidence="7"/>
<evidence type="ECO:0000256" key="6">
    <source>
        <dbReference type="ARBA" id="ARBA00022825"/>
    </source>
</evidence>
<evidence type="ECO:0000256" key="1">
    <source>
        <dbReference type="ARBA" id="ARBA00004496"/>
    </source>
</evidence>
<keyword evidence="4 7" id="KW-0645">Protease</keyword>
<dbReference type="Proteomes" id="UP000500938">
    <property type="component" value="Chromosome"/>
</dbReference>
<comment type="similarity">
    <text evidence="2 7">Belongs to the peptidase S41B family.</text>
</comment>
<dbReference type="SUPFAM" id="SSF50156">
    <property type="entry name" value="PDZ domain-like"/>
    <property type="match status" value="1"/>
</dbReference>
<dbReference type="GO" id="GO:0005737">
    <property type="term" value="C:cytoplasm"/>
    <property type="evidence" value="ECO:0007669"/>
    <property type="project" value="UniProtKB-SubCell"/>
</dbReference>
<dbReference type="SMART" id="SM00228">
    <property type="entry name" value="PDZ"/>
    <property type="match status" value="1"/>
</dbReference>
<dbReference type="GO" id="GO:0008236">
    <property type="term" value="F:serine-type peptidase activity"/>
    <property type="evidence" value="ECO:0007669"/>
    <property type="project" value="UniProtKB-UniRule"/>
</dbReference>
<reference evidence="12 13" key="1">
    <citation type="submission" date="2020-05" db="EMBL/GenBank/DDBJ databases">
        <title>Complete genome sequence of Gemmatimonas greenlandica TET16.</title>
        <authorList>
            <person name="Zeng Y."/>
        </authorList>
    </citation>
    <scope>NUCLEOTIDE SEQUENCE [LARGE SCALE GENOMIC DNA]</scope>
    <source>
        <strain evidence="12 13">TET16</strain>
    </source>
</reference>
<dbReference type="Pfam" id="PF14684">
    <property type="entry name" value="Tricorn_C1"/>
    <property type="match status" value="1"/>
</dbReference>
<dbReference type="EMBL" id="CP053085">
    <property type="protein sequence ID" value="QJR37917.1"/>
    <property type="molecule type" value="Genomic_DNA"/>
</dbReference>
<evidence type="ECO:0000256" key="2">
    <source>
        <dbReference type="ARBA" id="ARBA00008524"/>
    </source>
</evidence>
<evidence type="ECO:0000256" key="4">
    <source>
        <dbReference type="ARBA" id="ARBA00022670"/>
    </source>
</evidence>
<dbReference type="InterPro" id="IPR002469">
    <property type="entry name" value="Peptidase_S9B_N"/>
</dbReference>
<dbReference type="SUPFAM" id="SSF82171">
    <property type="entry name" value="DPP6 N-terminal domain-like"/>
    <property type="match status" value="1"/>
</dbReference>
<dbReference type="PANTHER" id="PTHR43253">
    <property type="entry name" value="TRICORN PROTEASE HOMOLOG 2-RELATED"/>
    <property type="match status" value="1"/>
</dbReference>